<evidence type="ECO:0000256" key="7">
    <source>
        <dbReference type="ARBA" id="ARBA00047942"/>
    </source>
</evidence>
<evidence type="ECO:0000259" key="8">
    <source>
        <dbReference type="Pfam" id="PF07669"/>
    </source>
</evidence>
<evidence type="ECO:0000256" key="3">
    <source>
        <dbReference type="ARBA" id="ARBA00022679"/>
    </source>
</evidence>
<sequence length="480" mass="55313">MSISKEDKNNYGIVYTPNSLVDKILDLIPLQYYKNPSLKWLDIGAGNGAFSINLYNRLMNNLSNIIPNNSTRKAHILENMIYMCEIYIPHINKLETLFSHKTNIIKSDFLSLNINEVLSTGLFNIIIGNPPYNINGALKTPTNNSFKKTEDGKQVYVEFIKKSLILLEKNGLLALIIPALWMKPDKAGLYNILVNNDFTINYLHCFSTSETQKEFLYQAQTPTCFFCGMYGKVPPQKSIPIYDKIHQTYINYVLLPNYPIPTHGVAIINKLLYYVTQVGYLKVYKSNSPPKKSIFGKPFTNTMTTNTMTTNTMHNDKNISTNILNIKTTNLSNKTPQLIKNYSNILQHYANIPKLILSHKMYGFPYLDSSGNYGISSRDNYILTINDYSLEELKQIQAFLSTKFALFIFSTTNYRMRYLEKYAFLFLPNITKIKNFPCLLNLNQIQRDKLIINFFNLSELEELSITNSLNNYNHFIDNQN</sequence>
<dbReference type="PANTHER" id="PTHR33841">
    <property type="entry name" value="DNA METHYLTRANSFERASE YEEA-RELATED"/>
    <property type="match status" value="1"/>
</dbReference>
<dbReference type="Gene3D" id="3.40.50.150">
    <property type="entry name" value="Vaccinia Virus protein VP39"/>
    <property type="match status" value="1"/>
</dbReference>
<keyword evidence="3" id="KW-0808">Transferase</keyword>
<evidence type="ECO:0000256" key="2">
    <source>
        <dbReference type="ARBA" id="ARBA00022603"/>
    </source>
</evidence>
<evidence type="ECO:0000256" key="4">
    <source>
        <dbReference type="ARBA" id="ARBA00022691"/>
    </source>
</evidence>
<dbReference type="GO" id="GO:0003677">
    <property type="term" value="F:DNA binding"/>
    <property type="evidence" value="ECO:0007669"/>
    <property type="project" value="UniProtKB-KW"/>
</dbReference>
<protein>
    <recommendedName>
        <fullName evidence="1">site-specific DNA-methyltransferase (adenine-specific)</fullName>
        <ecNumber evidence="1">2.1.1.72</ecNumber>
    </recommendedName>
</protein>
<keyword evidence="2" id="KW-0489">Methyltransferase</keyword>
<dbReference type="GO" id="GO:0009007">
    <property type="term" value="F:site-specific DNA-methyltransferase (adenine-specific) activity"/>
    <property type="evidence" value="ECO:0007669"/>
    <property type="project" value="UniProtKB-EC"/>
</dbReference>
<keyword evidence="6" id="KW-0238">DNA-binding</keyword>
<dbReference type="AlphaFoldDB" id="A0A6C0H3I9"/>
<dbReference type="GO" id="GO:0032259">
    <property type="term" value="P:methylation"/>
    <property type="evidence" value="ECO:0007669"/>
    <property type="project" value="UniProtKB-KW"/>
</dbReference>
<proteinExistence type="predicted"/>
<dbReference type="PANTHER" id="PTHR33841:SF6">
    <property type="entry name" value="TYPE II METHYLTRANSFERASE M.HINDII"/>
    <property type="match status" value="1"/>
</dbReference>
<dbReference type="EC" id="2.1.1.72" evidence="1"/>
<organism evidence="9">
    <name type="scientific">viral metagenome</name>
    <dbReference type="NCBI Taxonomy" id="1070528"/>
    <lineage>
        <taxon>unclassified sequences</taxon>
        <taxon>metagenomes</taxon>
        <taxon>organismal metagenomes</taxon>
    </lineage>
</organism>
<dbReference type="EMBL" id="MN739863">
    <property type="protein sequence ID" value="QHT75111.1"/>
    <property type="molecule type" value="Genomic_DNA"/>
</dbReference>
<evidence type="ECO:0000256" key="5">
    <source>
        <dbReference type="ARBA" id="ARBA00022747"/>
    </source>
</evidence>
<dbReference type="PRINTS" id="PR00507">
    <property type="entry name" value="N12N6MTFRASE"/>
</dbReference>
<reference evidence="9" key="1">
    <citation type="journal article" date="2020" name="Nature">
        <title>Giant virus diversity and host interactions through global metagenomics.</title>
        <authorList>
            <person name="Schulz F."/>
            <person name="Roux S."/>
            <person name="Paez-Espino D."/>
            <person name="Jungbluth S."/>
            <person name="Walsh D.A."/>
            <person name="Denef V.J."/>
            <person name="McMahon K.D."/>
            <person name="Konstantinidis K.T."/>
            <person name="Eloe-Fadrosh E.A."/>
            <person name="Kyrpides N.C."/>
            <person name="Woyke T."/>
        </authorList>
    </citation>
    <scope>NUCLEOTIDE SEQUENCE</scope>
    <source>
        <strain evidence="9">GVMAG-M-3300023179-63</strain>
    </source>
</reference>
<dbReference type="InterPro" id="IPR050953">
    <property type="entry name" value="N4_N6_ade-DNA_methylase"/>
</dbReference>
<dbReference type="Pfam" id="PF07669">
    <property type="entry name" value="Eco57I"/>
    <property type="match status" value="1"/>
</dbReference>
<evidence type="ECO:0000256" key="1">
    <source>
        <dbReference type="ARBA" id="ARBA00011900"/>
    </source>
</evidence>
<dbReference type="InterPro" id="IPR002052">
    <property type="entry name" value="DNA_methylase_N6_adenine_CS"/>
</dbReference>
<name>A0A6C0H3I9_9ZZZZ</name>
<dbReference type="InterPro" id="IPR029063">
    <property type="entry name" value="SAM-dependent_MTases_sf"/>
</dbReference>
<keyword evidence="5" id="KW-0680">Restriction system</keyword>
<evidence type="ECO:0000256" key="6">
    <source>
        <dbReference type="ARBA" id="ARBA00023125"/>
    </source>
</evidence>
<dbReference type="PROSITE" id="PS00092">
    <property type="entry name" value="N6_MTASE"/>
    <property type="match status" value="1"/>
</dbReference>
<dbReference type="GO" id="GO:0009307">
    <property type="term" value="P:DNA restriction-modification system"/>
    <property type="evidence" value="ECO:0007669"/>
    <property type="project" value="UniProtKB-KW"/>
</dbReference>
<comment type="catalytic activity">
    <reaction evidence="7">
        <text>a 2'-deoxyadenosine in DNA + S-adenosyl-L-methionine = an N(6)-methyl-2'-deoxyadenosine in DNA + S-adenosyl-L-homocysteine + H(+)</text>
        <dbReference type="Rhea" id="RHEA:15197"/>
        <dbReference type="Rhea" id="RHEA-COMP:12418"/>
        <dbReference type="Rhea" id="RHEA-COMP:12419"/>
        <dbReference type="ChEBI" id="CHEBI:15378"/>
        <dbReference type="ChEBI" id="CHEBI:57856"/>
        <dbReference type="ChEBI" id="CHEBI:59789"/>
        <dbReference type="ChEBI" id="CHEBI:90615"/>
        <dbReference type="ChEBI" id="CHEBI:90616"/>
        <dbReference type="EC" id="2.1.1.72"/>
    </reaction>
</comment>
<keyword evidence="4" id="KW-0949">S-adenosyl-L-methionine</keyword>
<feature type="domain" description="Type II methyltransferase M.TaqI-like" evidence="8">
    <location>
        <begin position="70"/>
        <end position="203"/>
    </location>
</feature>
<dbReference type="InterPro" id="IPR011639">
    <property type="entry name" value="MethylTrfase_TaqI-like_dom"/>
</dbReference>
<evidence type="ECO:0000313" key="9">
    <source>
        <dbReference type="EMBL" id="QHT75111.1"/>
    </source>
</evidence>
<dbReference type="SUPFAM" id="SSF53335">
    <property type="entry name" value="S-adenosyl-L-methionine-dependent methyltransferases"/>
    <property type="match status" value="1"/>
</dbReference>
<accession>A0A6C0H3I9</accession>